<dbReference type="InterPro" id="IPR036162">
    <property type="entry name" value="Resolvase-like_N_sf"/>
</dbReference>
<comment type="caution">
    <text evidence="2">The sequence shown here is derived from an EMBL/GenBank/DDBJ whole genome shotgun (WGS) entry which is preliminary data.</text>
</comment>
<dbReference type="GO" id="GO:0000150">
    <property type="term" value="F:DNA strand exchange activity"/>
    <property type="evidence" value="ECO:0007669"/>
    <property type="project" value="InterPro"/>
</dbReference>
<dbReference type="InterPro" id="IPR006119">
    <property type="entry name" value="Resolv_N"/>
</dbReference>
<reference evidence="3" key="1">
    <citation type="submission" date="2008-06" db="EMBL/GenBank/DDBJ databases">
        <title>Permanent draft sequence of Lactobacillus reuteri 100-23.</title>
        <authorList>
            <consortium name="US DOE Joint Genome Institute"/>
            <person name="Copeland A."/>
            <person name="Lucas S."/>
            <person name="Lapidus A."/>
            <person name="Barry K."/>
            <person name="Detter J.C."/>
            <person name="Glavina del Rio T."/>
            <person name="Hammon N."/>
            <person name="Israni S."/>
            <person name="Dalin E."/>
            <person name="Tice H."/>
            <person name="Pitluck S."/>
            <person name="Sun H."/>
            <person name="Schmutz J."/>
            <person name="Larimer F."/>
            <person name="Land M."/>
            <person name="Hauser L."/>
            <person name="Walter J."/>
            <person name="Heng N.C.K."/>
            <person name="Tannock G.W."/>
            <person name="Richardson P."/>
        </authorList>
    </citation>
    <scope>NUCLEOTIDE SEQUENCE [LARGE SCALE GENOMIC DNA]</scope>
    <source>
        <strain evidence="3">DSM 17509 / CIP 109821 / 100-23</strain>
    </source>
</reference>
<name>B3XP72_LIMR1</name>
<dbReference type="Gene3D" id="3.40.50.1390">
    <property type="entry name" value="Resolvase, N-terminal catalytic domain"/>
    <property type="match status" value="1"/>
</dbReference>
<proteinExistence type="predicted"/>
<dbReference type="PROSITE" id="PS51736">
    <property type="entry name" value="RECOMBINASES_3"/>
    <property type="match status" value="1"/>
</dbReference>
<dbReference type="AlphaFoldDB" id="B3XP72"/>
<feature type="domain" description="Resolvase/invertase-type recombinase catalytic" evidence="1">
    <location>
        <begin position="18"/>
        <end position="44"/>
    </location>
</feature>
<dbReference type="RefSeq" id="WP_003664479.1">
    <property type="nucleotide sequence ID" value="NZ_AAPZ02000001.1"/>
</dbReference>
<dbReference type="PATRIC" id="fig|349123.13.peg.1357"/>
<dbReference type="EMBL" id="AAPZ02000001">
    <property type="protein sequence ID" value="EDX42829.1"/>
    <property type="molecule type" value="Genomic_DNA"/>
</dbReference>
<dbReference type="GO" id="GO:0003677">
    <property type="term" value="F:DNA binding"/>
    <property type="evidence" value="ECO:0007669"/>
    <property type="project" value="InterPro"/>
</dbReference>
<organism evidence="2 3">
    <name type="scientific">Limosilactobacillus reuteri subsp. rodentium (strain DSM 17509 / CIP 109821 / 100-23)</name>
    <name type="common">Lactobacillus reuteri</name>
    <dbReference type="NCBI Taxonomy" id="349123"/>
    <lineage>
        <taxon>Bacteria</taxon>
        <taxon>Bacillati</taxon>
        <taxon>Bacillota</taxon>
        <taxon>Bacilli</taxon>
        <taxon>Lactobacillales</taxon>
        <taxon>Lactobacillaceae</taxon>
        <taxon>Limosilactobacillus</taxon>
    </lineage>
</organism>
<protein>
    <submittedName>
        <fullName evidence="2">Site-specific recombinase, DNA invertase Pin related protein</fullName>
    </submittedName>
</protein>
<accession>B3XP72</accession>
<dbReference type="Proteomes" id="UP000003853">
    <property type="component" value="Unassembled WGS sequence"/>
</dbReference>
<evidence type="ECO:0000313" key="2">
    <source>
        <dbReference type="EMBL" id="EDX42829.1"/>
    </source>
</evidence>
<sequence length="44" mass="5205">MSTITKIQSYQCDVKQLRVAAYCRVSTDNIEQLESLENQRIHYQ</sequence>
<evidence type="ECO:0000259" key="1">
    <source>
        <dbReference type="PROSITE" id="PS51736"/>
    </source>
</evidence>
<evidence type="ECO:0000313" key="3">
    <source>
        <dbReference type="Proteomes" id="UP000003853"/>
    </source>
</evidence>
<gene>
    <name evidence="2" type="ORF">Lreu23DRAFT_4348</name>
</gene>